<dbReference type="EMBL" id="JBIAZM010000007">
    <property type="protein sequence ID" value="MFF5201763.1"/>
    <property type="molecule type" value="Genomic_DNA"/>
</dbReference>
<accession>A0ABW6VYZ8</accession>
<reference evidence="1 2" key="1">
    <citation type="submission" date="2024-10" db="EMBL/GenBank/DDBJ databases">
        <title>The Natural Products Discovery Center: Release of the First 8490 Sequenced Strains for Exploring Actinobacteria Biosynthetic Diversity.</title>
        <authorList>
            <person name="Kalkreuter E."/>
            <person name="Kautsar S.A."/>
            <person name="Yang D."/>
            <person name="Bader C.D."/>
            <person name="Teijaro C.N."/>
            <person name="Fluegel L."/>
            <person name="Davis C.M."/>
            <person name="Simpson J.R."/>
            <person name="Lauterbach L."/>
            <person name="Steele A.D."/>
            <person name="Gui C."/>
            <person name="Meng S."/>
            <person name="Li G."/>
            <person name="Viehrig K."/>
            <person name="Ye F."/>
            <person name="Su P."/>
            <person name="Kiefer A.F."/>
            <person name="Nichols A."/>
            <person name="Cepeda A.J."/>
            <person name="Yan W."/>
            <person name="Fan B."/>
            <person name="Jiang Y."/>
            <person name="Adhikari A."/>
            <person name="Zheng C.-J."/>
            <person name="Schuster L."/>
            <person name="Cowan T.M."/>
            <person name="Smanski M.J."/>
            <person name="Chevrette M.G."/>
            <person name="De Carvalho L.P.S."/>
            <person name="Shen B."/>
        </authorList>
    </citation>
    <scope>NUCLEOTIDE SEQUENCE [LARGE SCALE GENOMIC DNA]</scope>
    <source>
        <strain evidence="1 2">NPDC000140</strain>
    </source>
</reference>
<name>A0ABW6VYZ8_9ACTN</name>
<protein>
    <submittedName>
        <fullName evidence="1">Uncharacterized protein</fullName>
    </submittedName>
</protein>
<evidence type="ECO:0000313" key="1">
    <source>
        <dbReference type="EMBL" id="MFF5201763.1"/>
    </source>
</evidence>
<sequence length="54" mass="5697">MNRGPRLFLAMAIVCAGLALIGDGWSRVACVCGALTCLLAYLKPGTTNRKDGTR</sequence>
<organism evidence="1 2">
    <name type="scientific">Micromonospora parva</name>
    <dbReference type="NCBI Taxonomy" id="1464048"/>
    <lineage>
        <taxon>Bacteria</taxon>
        <taxon>Bacillati</taxon>
        <taxon>Actinomycetota</taxon>
        <taxon>Actinomycetes</taxon>
        <taxon>Micromonosporales</taxon>
        <taxon>Micromonosporaceae</taxon>
        <taxon>Micromonospora</taxon>
    </lineage>
</organism>
<comment type="caution">
    <text evidence="1">The sequence shown here is derived from an EMBL/GenBank/DDBJ whole genome shotgun (WGS) entry which is preliminary data.</text>
</comment>
<proteinExistence type="predicted"/>
<gene>
    <name evidence="1" type="ORF">ACFY3B_19390</name>
</gene>
<keyword evidence="2" id="KW-1185">Reference proteome</keyword>
<dbReference type="Proteomes" id="UP001602287">
    <property type="component" value="Unassembled WGS sequence"/>
</dbReference>
<dbReference type="RefSeq" id="WP_360054230.1">
    <property type="nucleotide sequence ID" value="NZ_JBIAZM010000007.1"/>
</dbReference>
<evidence type="ECO:0000313" key="2">
    <source>
        <dbReference type="Proteomes" id="UP001602287"/>
    </source>
</evidence>